<evidence type="ECO:0000259" key="3">
    <source>
        <dbReference type="SMART" id="SM01007"/>
    </source>
</evidence>
<dbReference type="SMART" id="SM01007">
    <property type="entry name" value="Aldolase_II"/>
    <property type="match status" value="1"/>
</dbReference>
<keyword evidence="5" id="KW-1185">Reference proteome</keyword>
<accession>A0ABR7U6L3</accession>
<dbReference type="Gene3D" id="3.40.225.10">
    <property type="entry name" value="Class II aldolase/adducin N-terminal domain"/>
    <property type="match status" value="1"/>
</dbReference>
<evidence type="ECO:0000313" key="5">
    <source>
        <dbReference type="Proteomes" id="UP000639516"/>
    </source>
</evidence>
<feature type="domain" description="Class II aldolase/adducin N-terminal" evidence="3">
    <location>
        <begin position="1"/>
        <end position="102"/>
    </location>
</feature>
<evidence type="ECO:0000256" key="2">
    <source>
        <dbReference type="ARBA" id="ARBA00023239"/>
    </source>
</evidence>
<dbReference type="InterPro" id="IPR001303">
    <property type="entry name" value="Aldolase_II/adducin_N"/>
</dbReference>
<dbReference type="InterPro" id="IPR050197">
    <property type="entry name" value="Aldolase_class_II_sugar_metab"/>
</dbReference>
<gene>
    <name evidence="4" type="ORF">HA482_12665</name>
</gene>
<name>A0ABR7U6L3_9BRAD</name>
<evidence type="ECO:0000256" key="1">
    <source>
        <dbReference type="ARBA" id="ARBA00022723"/>
    </source>
</evidence>
<dbReference type="SUPFAM" id="SSF53639">
    <property type="entry name" value="AraD/HMP-PK domain-like"/>
    <property type="match status" value="1"/>
</dbReference>
<protein>
    <submittedName>
        <fullName evidence="4">Class II aldolase/adducin family protein</fullName>
    </submittedName>
</protein>
<organism evidence="4 5">
    <name type="scientific">Bradyrhizobium campsiandrae</name>
    <dbReference type="NCBI Taxonomy" id="1729892"/>
    <lineage>
        <taxon>Bacteria</taxon>
        <taxon>Pseudomonadati</taxon>
        <taxon>Pseudomonadota</taxon>
        <taxon>Alphaproteobacteria</taxon>
        <taxon>Hyphomicrobiales</taxon>
        <taxon>Nitrobacteraceae</taxon>
        <taxon>Bradyrhizobium</taxon>
    </lineage>
</organism>
<reference evidence="4 5" key="1">
    <citation type="journal article" date="2020" name="Arch. Microbiol.">
        <title>Bradyrhizobium campsiandrae sp. nov., a nitrogen-fixing bacterial strain isolated from a native leguminous tree from the Amazon adapted to flooded conditions.</title>
        <authorList>
            <person name="Cabral Michel D."/>
            <person name="Martins da Costa E."/>
            <person name="Azarias Guimaraes A."/>
            <person name="Soares de Carvalho T."/>
            <person name="Santos de Castro Caputo P."/>
            <person name="Willems A."/>
            <person name="de Souza Moreira F.M."/>
        </authorList>
    </citation>
    <scope>NUCLEOTIDE SEQUENCE [LARGE SCALE GENOMIC DNA]</scope>
    <source>
        <strain evidence="5">INPA 384B</strain>
    </source>
</reference>
<comment type="caution">
    <text evidence="4">The sequence shown here is derived from an EMBL/GenBank/DDBJ whole genome shotgun (WGS) entry which is preliminary data.</text>
</comment>
<keyword evidence="1" id="KW-0479">Metal-binding</keyword>
<dbReference type="Pfam" id="PF00596">
    <property type="entry name" value="Aldolase_II"/>
    <property type="match status" value="1"/>
</dbReference>
<evidence type="ECO:0000313" key="4">
    <source>
        <dbReference type="EMBL" id="MBC9979052.1"/>
    </source>
</evidence>
<dbReference type="Proteomes" id="UP000639516">
    <property type="component" value="Unassembled WGS sequence"/>
</dbReference>
<sequence>MYKAGRGSAVIHAHPDYCSALSCLRQPIPAFHYMVAAFGGSQIPCAPYATFGTVALAERVVATLEGFTACLMANHGMVCVAETLSKALAKTIKLEMLARQFCFAKAAGHIELLDEAEMRTVRQRYQKYGKAALEAY</sequence>
<dbReference type="PANTHER" id="PTHR22789:SF0">
    <property type="entry name" value="3-OXO-TETRONATE 4-PHOSPHATE DECARBOXYLASE-RELATED"/>
    <property type="match status" value="1"/>
</dbReference>
<dbReference type="PANTHER" id="PTHR22789">
    <property type="entry name" value="FUCULOSE PHOSPHATE ALDOLASE"/>
    <property type="match status" value="1"/>
</dbReference>
<keyword evidence="2" id="KW-0456">Lyase</keyword>
<proteinExistence type="predicted"/>
<dbReference type="EMBL" id="JAATTO010000015">
    <property type="protein sequence ID" value="MBC9979052.1"/>
    <property type="molecule type" value="Genomic_DNA"/>
</dbReference>
<dbReference type="InterPro" id="IPR036409">
    <property type="entry name" value="Aldolase_II/adducin_N_sf"/>
</dbReference>